<evidence type="ECO:0000313" key="2">
    <source>
        <dbReference type="Proteomes" id="UP000037507"/>
    </source>
</evidence>
<evidence type="ECO:0000313" key="1">
    <source>
        <dbReference type="EMBL" id="PVE43378.1"/>
    </source>
</evidence>
<evidence type="ECO:0008006" key="3">
    <source>
        <dbReference type="Google" id="ProtNLM"/>
    </source>
</evidence>
<dbReference type="RefSeq" id="WP_053170659.1">
    <property type="nucleotide sequence ID" value="NZ_LFYT02000006.1"/>
</dbReference>
<accession>A0A2T7UFJ7</accession>
<dbReference type="AlphaFoldDB" id="A0A2T7UFJ7"/>
<keyword evidence="2" id="KW-1185">Reference proteome</keyword>
<gene>
    <name evidence="1" type="ORF">H663_007415</name>
</gene>
<comment type="caution">
    <text evidence="1">The sequence shown here is derived from an EMBL/GenBank/DDBJ whole genome shotgun (WGS) entry which is preliminary data.</text>
</comment>
<dbReference type="SUPFAM" id="SSF46785">
    <property type="entry name" value="Winged helix' DNA-binding domain"/>
    <property type="match status" value="1"/>
</dbReference>
<sequence length="122" mass="13831">MDKNTSPFATAYLQFLQLTRVVKALPEGMEMDANESVLLQAVALRWYENQPMTVREAIGLADLGSPATLHKRITRLREKEMLSTLNIDGDRRAKYLTPTPRTIEYFSHLGQSMQQVHQTPAA</sequence>
<dbReference type="STRING" id="1293045.H663_05635"/>
<reference evidence="1" key="1">
    <citation type="submission" date="2017-04" db="EMBL/GenBank/DDBJ databases">
        <title>Unexpected and diverse lifestyles within the genus Limnohabitans.</title>
        <authorList>
            <person name="Kasalicky V."/>
            <person name="Mehrshad M."/>
            <person name="Andrei S.-A."/>
            <person name="Salcher M."/>
            <person name="Kratochvilova H."/>
            <person name="Simek K."/>
            <person name="Ghai R."/>
        </authorList>
    </citation>
    <scope>NUCLEOTIDE SEQUENCE [LARGE SCALE GENOMIC DNA]</scope>
    <source>
        <strain evidence="1">II-D5</strain>
    </source>
</reference>
<dbReference type="InterPro" id="IPR036388">
    <property type="entry name" value="WH-like_DNA-bd_sf"/>
</dbReference>
<proteinExistence type="predicted"/>
<protein>
    <recommendedName>
        <fullName evidence="3">MarR family transcriptional regulator</fullName>
    </recommendedName>
</protein>
<dbReference type="EMBL" id="LFYT02000006">
    <property type="protein sequence ID" value="PVE43378.1"/>
    <property type="molecule type" value="Genomic_DNA"/>
</dbReference>
<dbReference type="OrthoDB" id="8906851at2"/>
<dbReference type="Gene3D" id="1.10.10.10">
    <property type="entry name" value="Winged helix-like DNA-binding domain superfamily/Winged helix DNA-binding domain"/>
    <property type="match status" value="1"/>
</dbReference>
<dbReference type="InterPro" id="IPR036390">
    <property type="entry name" value="WH_DNA-bd_sf"/>
</dbReference>
<organism evidence="1 2">
    <name type="scientific">Limnohabitans planktonicus II-D5</name>
    <dbReference type="NCBI Taxonomy" id="1293045"/>
    <lineage>
        <taxon>Bacteria</taxon>
        <taxon>Pseudomonadati</taxon>
        <taxon>Pseudomonadota</taxon>
        <taxon>Betaproteobacteria</taxon>
        <taxon>Burkholderiales</taxon>
        <taxon>Comamonadaceae</taxon>
        <taxon>Limnohabitans</taxon>
    </lineage>
</organism>
<dbReference type="Proteomes" id="UP000037507">
    <property type="component" value="Unassembled WGS sequence"/>
</dbReference>
<name>A0A2T7UFJ7_9BURK</name>